<dbReference type="CDD" id="cd09008">
    <property type="entry name" value="MTAN"/>
    <property type="match status" value="1"/>
</dbReference>
<feature type="domain" description="Nucleoside phosphorylase" evidence="4">
    <location>
        <begin position="5"/>
        <end position="231"/>
    </location>
</feature>
<dbReference type="SUPFAM" id="SSF53167">
    <property type="entry name" value="Purine and uridine phosphorylases"/>
    <property type="match status" value="1"/>
</dbReference>
<dbReference type="Proteomes" id="UP000185696">
    <property type="component" value="Unassembled WGS sequence"/>
</dbReference>
<dbReference type="InterPro" id="IPR001680">
    <property type="entry name" value="WD40_rpt"/>
</dbReference>
<protein>
    <recommendedName>
        <fullName evidence="4">Nucleoside phosphorylase domain-containing protein</fullName>
    </recommendedName>
</protein>
<dbReference type="SMART" id="SM00320">
    <property type="entry name" value="WD40"/>
    <property type="match status" value="4"/>
</dbReference>
<comment type="caution">
    <text evidence="5">The sequence shown here is derived from an EMBL/GenBank/DDBJ whole genome shotgun (WGS) entry which is preliminary data.</text>
</comment>
<gene>
    <name evidence="5" type="ORF">BLA60_32655</name>
</gene>
<dbReference type="GO" id="GO:0009116">
    <property type="term" value="P:nucleoside metabolic process"/>
    <property type="evidence" value="ECO:0007669"/>
    <property type="project" value="InterPro"/>
</dbReference>
<dbReference type="PROSITE" id="PS50082">
    <property type="entry name" value="WD_REPEATS_2"/>
    <property type="match status" value="2"/>
</dbReference>
<proteinExistence type="predicted"/>
<dbReference type="PROSITE" id="PS00678">
    <property type="entry name" value="WD_REPEATS_1"/>
    <property type="match status" value="1"/>
</dbReference>
<keyword evidence="6" id="KW-1185">Reference proteome</keyword>
<dbReference type="InterPro" id="IPR036322">
    <property type="entry name" value="WD40_repeat_dom_sf"/>
</dbReference>
<evidence type="ECO:0000256" key="3">
    <source>
        <dbReference type="PROSITE-ProRule" id="PRU00221"/>
    </source>
</evidence>
<dbReference type="EMBL" id="MSIF01000022">
    <property type="protein sequence ID" value="OLF06379.1"/>
    <property type="molecule type" value="Genomic_DNA"/>
</dbReference>
<dbReference type="Gene3D" id="3.40.50.1580">
    <property type="entry name" value="Nucleoside phosphorylase domain"/>
    <property type="match status" value="1"/>
</dbReference>
<feature type="repeat" description="WD" evidence="3">
    <location>
        <begin position="365"/>
        <end position="394"/>
    </location>
</feature>
<dbReference type="Pfam" id="PF01048">
    <property type="entry name" value="PNP_UDP_1"/>
    <property type="match status" value="1"/>
</dbReference>
<evidence type="ECO:0000313" key="6">
    <source>
        <dbReference type="Proteomes" id="UP000185696"/>
    </source>
</evidence>
<dbReference type="Gene3D" id="2.130.10.10">
    <property type="entry name" value="YVTN repeat-like/Quinoprotein amine dehydrogenase"/>
    <property type="match status" value="2"/>
</dbReference>
<accession>A0A7Z0WHL3</accession>
<dbReference type="InterPro" id="IPR000845">
    <property type="entry name" value="Nucleoside_phosphorylase_d"/>
</dbReference>
<evidence type="ECO:0000256" key="2">
    <source>
        <dbReference type="ARBA" id="ARBA00022737"/>
    </source>
</evidence>
<dbReference type="PANTHER" id="PTHR46832">
    <property type="entry name" value="5'-METHYLTHIOADENOSINE/S-ADENOSYLHOMOCYSTEINE NUCLEOSIDASE"/>
    <property type="match status" value="1"/>
</dbReference>
<name>A0A7Z0WHL3_9PSEU</name>
<dbReference type="PANTHER" id="PTHR46832:SF1">
    <property type="entry name" value="5'-METHYLTHIOADENOSINE_S-ADENOSYLHOMOCYSTEINE NUCLEOSIDASE"/>
    <property type="match status" value="1"/>
</dbReference>
<dbReference type="GO" id="GO:0008782">
    <property type="term" value="F:adenosylhomocysteine nucleosidase activity"/>
    <property type="evidence" value="ECO:0007669"/>
    <property type="project" value="TreeGrafter"/>
</dbReference>
<dbReference type="GO" id="GO:0008930">
    <property type="term" value="F:methylthioadenosine nucleosidase activity"/>
    <property type="evidence" value="ECO:0007669"/>
    <property type="project" value="TreeGrafter"/>
</dbReference>
<dbReference type="InterPro" id="IPR015943">
    <property type="entry name" value="WD40/YVTN_repeat-like_dom_sf"/>
</dbReference>
<evidence type="ECO:0000256" key="1">
    <source>
        <dbReference type="ARBA" id="ARBA00022574"/>
    </source>
</evidence>
<dbReference type="InterPro" id="IPR019775">
    <property type="entry name" value="WD40_repeat_CS"/>
</dbReference>
<feature type="repeat" description="WD" evidence="3">
    <location>
        <begin position="579"/>
        <end position="610"/>
    </location>
</feature>
<dbReference type="Pfam" id="PF00400">
    <property type="entry name" value="WD40"/>
    <property type="match status" value="3"/>
</dbReference>
<dbReference type="InterPro" id="IPR035994">
    <property type="entry name" value="Nucleoside_phosphorylase_sf"/>
</dbReference>
<dbReference type="SUPFAM" id="SSF50978">
    <property type="entry name" value="WD40 repeat-like"/>
    <property type="match status" value="1"/>
</dbReference>
<dbReference type="GO" id="GO:0019284">
    <property type="term" value="P:L-methionine salvage from S-adenosylmethionine"/>
    <property type="evidence" value="ECO:0007669"/>
    <property type="project" value="TreeGrafter"/>
</dbReference>
<sequence>MEYRAVREHLDGTLVEHEERGTLYEAGTFVGELDTWKIVLVETGAGNTSAGVELERAISVFAPQVVFFVGVAGGRKDVGLGDVVIANWVYDYESGKDTEYGYIPRTRSYASSHRLVQRSNAIVRQGEWSRRIRHRGDVTPVAIVKPVVAGAKVIAHEGSPVAELVDRFCDDAVAVEMEGHGFLYGAYVNAGVEPLIVRGISDLLTDKNADADRYWQPVAAAHAAAFAFELLNQLRRTDIAARPARPRRRHDVVGAGPARWRKTVLRAAVVAACVAVFTPASAPLAGITEVPAVESVTKTPVLGEPVVLDTGHFGSLGVAEIDYSPDGRFVVTSGNEVFDSTTRIWDANSLASIKVLPDAGYPAMFSPDGKTLVTGTYDSEVRFWNMTDYHEFGTFFAGDLTSMFWRPGTDAAVGGSSSGRLQQWNSTTPSLRRSVRAPGPIEAIGSNAAGDLVAAVLQVGLDGDSHVIVWNATTVRAVDRFDELNTPVALSADATLLVGGAARDSAGIPRELEFWNLPRRERLATMSLDTPAASYVSPVIHEDGDLVAVPERQRVNLLRVTDSGVELLAHLTGFADGEITSLAISPDGTTVAAGDHTGRLLFWDLATVNG</sequence>
<organism evidence="5 6">
    <name type="scientific">Actinophytocola xinjiangensis</name>
    <dbReference type="NCBI Taxonomy" id="485602"/>
    <lineage>
        <taxon>Bacteria</taxon>
        <taxon>Bacillati</taxon>
        <taxon>Actinomycetota</taxon>
        <taxon>Actinomycetes</taxon>
        <taxon>Pseudonocardiales</taxon>
        <taxon>Pseudonocardiaceae</taxon>
    </lineage>
</organism>
<evidence type="ECO:0000313" key="5">
    <source>
        <dbReference type="EMBL" id="OLF06379.1"/>
    </source>
</evidence>
<dbReference type="PROSITE" id="PS50294">
    <property type="entry name" value="WD_REPEATS_REGION"/>
    <property type="match status" value="1"/>
</dbReference>
<keyword evidence="1 3" id="KW-0853">WD repeat</keyword>
<reference evidence="5 6" key="1">
    <citation type="submission" date="2016-12" db="EMBL/GenBank/DDBJ databases">
        <title>The draft genome sequence of Actinophytocola xinjiangensis.</title>
        <authorList>
            <person name="Wang W."/>
            <person name="Yuan L."/>
        </authorList>
    </citation>
    <scope>NUCLEOTIDE SEQUENCE [LARGE SCALE GENOMIC DNA]</scope>
    <source>
        <strain evidence="5 6">CGMCC 4.4663</strain>
    </source>
</reference>
<evidence type="ECO:0000259" key="4">
    <source>
        <dbReference type="Pfam" id="PF01048"/>
    </source>
</evidence>
<dbReference type="AlphaFoldDB" id="A0A7Z0WHL3"/>
<keyword evidence="2" id="KW-0677">Repeat</keyword>
<dbReference type="GO" id="GO:0005829">
    <property type="term" value="C:cytosol"/>
    <property type="evidence" value="ECO:0007669"/>
    <property type="project" value="TreeGrafter"/>
</dbReference>